<sequence>MRKLTVLFCFGFIAIGFGSDNWEQLGPNGITVSAMTTVPGYPDDIYLVSQGYPARIFYTSNTGATWQVRDTIQDQIDALALDPVHILTLYCAGKSGKVYQSTDGGRIWQTRGTVAENACVRQLAINPHNSLKILAIADIYENDWTGLGVFRSQDGGTNWVKTVLDSGFSAHTLLFGSSITQPDTLFVGGGVNNKPRLYKSGDGGNSWHDISSGLSGTCAYGLAVCPTDPNILVCATDAGIYRSTDSGANWTIRLDAPAYSVEFAQASPHYAYAGSDNLVYRSDDDGMNWSADTTDFFGTETRWLGLNMSRPLELYAGNGAGIFYTTDGGYNWTELTRDLHCLTVPFLYFYPPAPDTIFTCPLGYGIIKTTDSCQTWTKVKSFPGAGFTTGIGVNPRDSDTIIAVSSIDSRLHLTTDQGDSWVSYPVTEYFDAKGLLYHPFGPDTIYTWGGMRDSATGPTRFAIFKSTSQGQTWSALFTPGNKGICLGFRFIGTGETLYTYGAVDSAPALYRSTNHGGTWLRLNSGINGAPINDFARSPANPDVYFCATPSGVFRTLNHGTSWTDLGLSDVSCVLPGTADENSVFAGTDTQAIFYTTNAGVLWERDTIGFVSRTIIFLQHHPDNPAAIFCSTAGASLLGQGVIGITESPGHKTPRPITVFPSLITKQARILLPMSKTDRTTIDLYHPDGRLARRIAVLRPTPKTYNWTRPETLASGVYLLVIRPDTGQYVTKIILN</sequence>
<gene>
    <name evidence="2" type="ORF">CH330_06865</name>
</gene>
<dbReference type="EMBL" id="NOZP01000129">
    <property type="protein sequence ID" value="OYD15036.1"/>
    <property type="molecule type" value="Genomic_DNA"/>
</dbReference>
<name>A0A235BS61_UNCW3</name>
<evidence type="ECO:0000313" key="3">
    <source>
        <dbReference type="Proteomes" id="UP000215559"/>
    </source>
</evidence>
<reference evidence="2 3" key="1">
    <citation type="submission" date="2017-07" db="EMBL/GenBank/DDBJ databases">
        <title>Recovery of genomes from metagenomes via a dereplication, aggregation, and scoring strategy.</title>
        <authorList>
            <person name="Sieber C.M."/>
            <person name="Probst A.J."/>
            <person name="Sharrar A."/>
            <person name="Thomas B.C."/>
            <person name="Hess M."/>
            <person name="Tringe S.G."/>
            <person name="Banfield J.F."/>
        </authorList>
    </citation>
    <scope>NUCLEOTIDE SEQUENCE [LARGE SCALE GENOMIC DNA]</scope>
    <source>
        <strain evidence="2">JGI_Cruoil_03_51_56</strain>
    </source>
</reference>
<dbReference type="Pfam" id="PF25852">
    <property type="entry name" value="DUF6242_C"/>
    <property type="match status" value="1"/>
</dbReference>
<dbReference type="Proteomes" id="UP000215559">
    <property type="component" value="Unassembled WGS sequence"/>
</dbReference>
<dbReference type="SUPFAM" id="SSF50939">
    <property type="entry name" value="Sialidases"/>
    <property type="match status" value="1"/>
</dbReference>
<dbReference type="InterPro" id="IPR036278">
    <property type="entry name" value="Sialidase_sf"/>
</dbReference>
<feature type="domain" description="DUF6242" evidence="1">
    <location>
        <begin position="30"/>
        <end position="251"/>
    </location>
</feature>
<organism evidence="2 3">
    <name type="scientific">candidate division WOR-3 bacterium JGI_Cruoil_03_51_56</name>
    <dbReference type="NCBI Taxonomy" id="1973747"/>
    <lineage>
        <taxon>Bacteria</taxon>
        <taxon>Bacteria division WOR-3</taxon>
    </lineage>
</organism>
<dbReference type="InterPro" id="IPR058667">
    <property type="entry name" value="DUF6242_C"/>
</dbReference>
<dbReference type="PANTHER" id="PTHR43739">
    <property type="entry name" value="XYLOGLUCANASE (EUROFUNG)"/>
    <property type="match status" value="1"/>
</dbReference>
<dbReference type="PANTHER" id="PTHR43739:SF5">
    <property type="entry name" value="EXO-ALPHA-SIALIDASE"/>
    <property type="match status" value="1"/>
</dbReference>
<dbReference type="AlphaFoldDB" id="A0A235BS61"/>
<proteinExistence type="predicted"/>
<dbReference type="GO" id="GO:0010411">
    <property type="term" value="P:xyloglucan metabolic process"/>
    <property type="evidence" value="ECO:0007669"/>
    <property type="project" value="TreeGrafter"/>
</dbReference>
<protein>
    <recommendedName>
        <fullName evidence="1">DUF6242 domain-containing protein</fullName>
    </recommendedName>
</protein>
<comment type="caution">
    <text evidence="2">The sequence shown here is derived from an EMBL/GenBank/DDBJ whole genome shotgun (WGS) entry which is preliminary data.</text>
</comment>
<dbReference type="InterPro" id="IPR015943">
    <property type="entry name" value="WD40/YVTN_repeat-like_dom_sf"/>
</dbReference>
<dbReference type="SUPFAM" id="SSF110296">
    <property type="entry name" value="Oligoxyloglucan reducing end-specific cellobiohydrolase"/>
    <property type="match status" value="2"/>
</dbReference>
<evidence type="ECO:0000313" key="2">
    <source>
        <dbReference type="EMBL" id="OYD15036.1"/>
    </source>
</evidence>
<dbReference type="Gene3D" id="2.130.10.10">
    <property type="entry name" value="YVTN repeat-like/Quinoprotein amine dehydrogenase"/>
    <property type="match status" value="5"/>
</dbReference>
<dbReference type="InterPro" id="IPR052025">
    <property type="entry name" value="Xyloglucanase_GH74"/>
</dbReference>
<dbReference type="CDD" id="cd15482">
    <property type="entry name" value="Sialidase_non-viral"/>
    <property type="match status" value="1"/>
</dbReference>
<accession>A0A235BS61</accession>
<evidence type="ECO:0000259" key="1">
    <source>
        <dbReference type="Pfam" id="PF25852"/>
    </source>
</evidence>